<dbReference type="OrthoDB" id="7363179at2"/>
<protein>
    <recommendedName>
        <fullName evidence="4">DUF302 domain-containing protein</fullName>
    </recommendedName>
</protein>
<evidence type="ECO:0000313" key="2">
    <source>
        <dbReference type="EMBL" id="EIJ42596.1"/>
    </source>
</evidence>
<dbReference type="HOGENOM" id="CLU_126572_1_0_6"/>
<reference evidence="2 3" key="1">
    <citation type="submission" date="2011-11" db="EMBL/GenBank/DDBJ databases">
        <title>Improved High-Quality Draft sequence of Beggiatoa alba B18lD.</title>
        <authorList>
            <consortium name="US DOE Joint Genome Institute"/>
            <person name="Lucas S."/>
            <person name="Han J."/>
            <person name="Lapidus A."/>
            <person name="Cheng J.-F."/>
            <person name="Goodwin L."/>
            <person name="Pitluck S."/>
            <person name="Peters L."/>
            <person name="Mikhailova N."/>
            <person name="Held B."/>
            <person name="Detter J.C."/>
            <person name="Han C."/>
            <person name="Tapia R."/>
            <person name="Land M."/>
            <person name="Hauser L."/>
            <person name="Kyrpides N."/>
            <person name="Ivanova N."/>
            <person name="Pagani I."/>
            <person name="Samuel K."/>
            <person name="Teske A."/>
            <person name="Mueller J."/>
            <person name="Woyke T."/>
        </authorList>
    </citation>
    <scope>NUCLEOTIDE SEQUENCE [LARGE SCALE GENOMIC DNA]</scope>
    <source>
        <strain evidence="2 3">B18LD</strain>
    </source>
</reference>
<dbReference type="InterPro" id="IPR035923">
    <property type="entry name" value="TT1751-like_sf"/>
</dbReference>
<keyword evidence="1" id="KW-0732">Signal</keyword>
<evidence type="ECO:0000313" key="3">
    <source>
        <dbReference type="Proteomes" id="UP000005744"/>
    </source>
</evidence>
<feature type="chain" id="PRO_5003668765" description="DUF302 domain-containing protein" evidence="1">
    <location>
        <begin position="19"/>
        <end position="163"/>
    </location>
</feature>
<dbReference type="AlphaFoldDB" id="I3CG53"/>
<proteinExistence type="predicted"/>
<feature type="signal peptide" evidence="1">
    <location>
        <begin position="1"/>
        <end position="18"/>
    </location>
</feature>
<dbReference type="Gene3D" id="3.30.310.70">
    <property type="entry name" value="TT1751-like domain"/>
    <property type="match status" value="1"/>
</dbReference>
<sequence>MMRIVIFLCFLIPIKVFSTEAVTAQDVGALYIYQVKADINEVKSAIEMAIVNQGLLISNTLHLSDMLNRTGQELGFTTPVYQFAEAVEFCSAKLAHQMAQLHPANLATCPLTISFYTTPDDNKMVSIAFRKVQLIGESATVTAVSQAVTQLLKTIIDEAIDGL</sequence>
<gene>
    <name evidence="2" type="ORF">BegalDRAFT_1718</name>
</gene>
<dbReference type="RefSeq" id="WP_002685680.1">
    <property type="nucleotide sequence ID" value="NZ_JH600070.1"/>
</dbReference>
<keyword evidence="3" id="KW-1185">Reference proteome</keyword>
<dbReference type="eggNOG" id="COG3439">
    <property type="taxonomic scope" value="Bacteria"/>
</dbReference>
<dbReference type="STRING" id="395493.BegalDRAFT_1718"/>
<accession>I3CG53</accession>
<dbReference type="SUPFAM" id="SSF103247">
    <property type="entry name" value="TT1751-like"/>
    <property type="match status" value="1"/>
</dbReference>
<evidence type="ECO:0008006" key="4">
    <source>
        <dbReference type="Google" id="ProtNLM"/>
    </source>
</evidence>
<dbReference type="EMBL" id="JH600070">
    <property type="protein sequence ID" value="EIJ42596.1"/>
    <property type="molecule type" value="Genomic_DNA"/>
</dbReference>
<evidence type="ECO:0000256" key="1">
    <source>
        <dbReference type="SAM" id="SignalP"/>
    </source>
</evidence>
<organism evidence="2 3">
    <name type="scientific">Beggiatoa alba B18LD</name>
    <dbReference type="NCBI Taxonomy" id="395493"/>
    <lineage>
        <taxon>Bacteria</taxon>
        <taxon>Pseudomonadati</taxon>
        <taxon>Pseudomonadota</taxon>
        <taxon>Gammaproteobacteria</taxon>
        <taxon>Thiotrichales</taxon>
        <taxon>Thiotrichaceae</taxon>
        <taxon>Beggiatoa</taxon>
    </lineage>
</organism>
<dbReference type="Proteomes" id="UP000005744">
    <property type="component" value="Unassembled WGS sequence"/>
</dbReference>
<name>I3CG53_9GAMM</name>